<sequence>MSYIFRSDAVSVGDRVVARREFGGTHSDVIGHVLSTSPLVIRPQAVGGYPSDLEAVEIPAEQLKIIKKLSPRTVRNSEIRAVEVAAAAARGGTKVWTNDGQWLMRFGEGTDSAIPLGPSAGFMPAPMEEIDAFYAEHNLPTRLAIPERIGKAALRVLDNEPAAWQLEPEVLVFTRSLDTASAEPHLDSALFDATLSQSGDERVWLGISLLGNATPSQLEALLAWGKANGAENAFVEVEASESAALALLSEVGFLEHHRRGYAVRKGGTL</sequence>
<dbReference type="AlphaFoldDB" id="A0A2A4AJ41"/>
<dbReference type="InterPro" id="IPR056935">
    <property type="entry name" value="Rv0428c-like_C"/>
</dbReference>
<dbReference type="EMBL" id="NWBP01000025">
    <property type="protein sequence ID" value="PCC82384.1"/>
    <property type="molecule type" value="Genomic_DNA"/>
</dbReference>
<organism evidence="2 3">
    <name type="scientific">Corynebacterium accolens</name>
    <dbReference type="NCBI Taxonomy" id="38284"/>
    <lineage>
        <taxon>Bacteria</taxon>
        <taxon>Bacillati</taxon>
        <taxon>Actinomycetota</taxon>
        <taxon>Actinomycetes</taxon>
        <taxon>Mycobacteriales</taxon>
        <taxon>Corynebacteriaceae</taxon>
        <taxon>Corynebacterium</taxon>
    </lineage>
</organism>
<reference evidence="2 3" key="1">
    <citation type="submission" date="2017-09" db="EMBL/GenBank/DDBJ databases">
        <title>Draft Genome Sequence of Corynebacterium accolens AH4003.</title>
        <authorList>
            <person name="Chen Y."/>
            <person name="Oosthuysen W.F."/>
            <person name="Kelley S."/>
            <person name="Horswill A."/>
        </authorList>
    </citation>
    <scope>NUCLEOTIDE SEQUENCE [LARGE SCALE GENOMIC DNA]</scope>
    <source>
        <strain evidence="2 3">AH4003</strain>
    </source>
</reference>
<evidence type="ECO:0000259" key="1">
    <source>
        <dbReference type="Pfam" id="PF24553"/>
    </source>
</evidence>
<comment type="caution">
    <text evidence="2">The sequence shown here is derived from an EMBL/GenBank/DDBJ whole genome shotgun (WGS) entry which is preliminary data.</text>
</comment>
<dbReference type="Pfam" id="PF24553">
    <property type="entry name" value="Rv0428c_C"/>
    <property type="match status" value="2"/>
</dbReference>
<protein>
    <submittedName>
        <fullName evidence="2">GNAT family N-acetyltransferase</fullName>
    </submittedName>
</protein>
<gene>
    <name evidence="2" type="ORF">COM45_08735</name>
</gene>
<dbReference type="Proteomes" id="UP000218690">
    <property type="component" value="Unassembled WGS sequence"/>
</dbReference>
<proteinExistence type="predicted"/>
<feature type="domain" description="Histone acetyltransferase Rv0428c-like C-terminal" evidence="1">
    <location>
        <begin position="77"/>
        <end position="184"/>
    </location>
</feature>
<feature type="domain" description="Histone acetyltransferase Rv0428c-like C-terminal" evidence="1">
    <location>
        <begin position="189"/>
        <end position="262"/>
    </location>
</feature>
<evidence type="ECO:0000313" key="2">
    <source>
        <dbReference type="EMBL" id="PCC82384.1"/>
    </source>
</evidence>
<keyword evidence="2" id="KW-0808">Transferase</keyword>
<accession>A0A2A4AJ41</accession>
<dbReference type="GO" id="GO:0016740">
    <property type="term" value="F:transferase activity"/>
    <property type="evidence" value="ECO:0007669"/>
    <property type="project" value="UniProtKB-KW"/>
</dbReference>
<evidence type="ECO:0000313" key="3">
    <source>
        <dbReference type="Proteomes" id="UP000218690"/>
    </source>
</evidence>
<name>A0A2A4AJ41_9CORY</name>